<feature type="region of interest" description="Disordered" evidence="1">
    <location>
        <begin position="163"/>
        <end position="195"/>
    </location>
</feature>
<dbReference type="STRING" id="1151754.M9LIU4"/>
<sequence length="270" mass="29775">MAPSQSDSEPSAALAEHCYYCFTVIEHELNSNSYSSRPPAAPFEDDGNEYPLFVTWNIFPHSSTARRSILSSAVSTATPRLRGCIGTFEPYPLSQGLAEYASIAAFKDRRFSPISSSELARLECGVSLLTHFEDCDDYLDWDVGVHGIYIHLPNPALAPKPLLARGNEDSASSSSGSGASTPAPPRSTRSSRFSRSALGGPQFLTATYLPDVIPDQGWTKQEAIDSAIRKAGFNGRITDDIRNALRVRRYRSQKVSRTYDEYLAWKQDHT</sequence>
<reference evidence="4" key="1">
    <citation type="journal article" date="2013" name="Genome Announc.">
        <title>Genome sequence of the basidiomycetous yeast Pseudozyma antarctica T-34, a producer of the glycolipid biosurfactants mannosylerythritol lipids.</title>
        <authorList>
            <person name="Morita T."/>
            <person name="Koike H."/>
            <person name="Koyama Y."/>
            <person name="Hagiwara H."/>
            <person name="Ito E."/>
            <person name="Fukuoka T."/>
            <person name="Imura T."/>
            <person name="Machida M."/>
            <person name="Kitamoto D."/>
        </authorList>
    </citation>
    <scope>NUCLEOTIDE SEQUENCE [LARGE SCALE GENOMIC DNA]</scope>
    <source>
        <strain evidence="4">T-34</strain>
    </source>
</reference>
<dbReference type="SUPFAM" id="SSF143447">
    <property type="entry name" value="AMMECR1-like"/>
    <property type="match status" value="2"/>
</dbReference>
<dbReference type="OrthoDB" id="24630at2759"/>
<dbReference type="EMBL" id="DF196767">
    <property type="protein sequence ID" value="GAC71156.1"/>
    <property type="molecule type" value="Genomic_DNA"/>
</dbReference>
<dbReference type="PROSITE" id="PS51112">
    <property type="entry name" value="AMMECR1"/>
    <property type="match status" value="1"/>
</dbReference>
<accession>M9LIU4</accession>
<gene>
    <name evidence="3" type="ORF">PANT_1c00028</name>
</gene>
<evidence type="ECO:0000313" key="3">
    <source>
        <dbReference type="EMBL" id="GAC71156.1"/>
    </source>
</evidence>
<dbReference type="Proteomes" id="UP000011976">
    <property type="component" value="Unassembled WGS sequence"/>
</dbReference>
<dbReference type="Gene3D" id="3.30.1490.150">
    <property type="entry name" value="Hypothetical protein ph0010, domain 2"/>
    <property type="match status" value="1"/>
</dbReference>
<organism evidence="3 4">
    <name type="scientific">Pseudozyma antarctica (strain T-34)</name>
    <name type="common">Yeast</name>
    <name type="synonym">Candida antarctica</name>
    <dbReference type="NCBI Taxonomy" id="1151754"/>
    <lineage>
        <taxon>Eukaryota</taxon>
        <taxon>Fungi</taxon>
        <taxon>Dikarya</taxon>
        <taxon>Basidiomycota</taxon>
        <taxon>Ustilaginomycotina</taxon>
        <taxon>Ustilaginomycetes</taxon>
        <taxon>Ustilaginales</taxon>
        <taxon>Ustilaginaceae</taxon>
        <taxon>Moesziomyces</taxon>
    </lineage>
</organism>
<dbReference type="Pfam" id="PF01871">
    <property type="entry name" value="AMMECR1"/>
    <property type="match status" value="2"/>
</dbReference>
<dbReference type="InterPro" id="IPR027485">
    <property type="entry name" value="AMMECR1_N"/>
</dbReference>
<evidence type="ECO:0000259" key="2">
    <source>
        <dbReference type="PROSITE" id="PS51112"/>
    </source>
</evidence>
<dbReference type="PANTHER" id="PTHR13016">
    <property type="entry name" value="AMMECR1 HOMOLOG"/>
    <property type="match status" value="1"/>
</dbReference>
<dbReference type="Gene3D" id="3.30.700.20">
    <property type="entry name" value="Hypothetical protein ph0010, domain 1"/>
    <property type="match status" value="1"/>
</dbReference>
<dbReference type="InterPro" id="IPR002733">
    <property type="entry name" value="AMMECR1_domain"/>
</dbReference>
<dbReference type="InterPro" id="IPR023473">
    <property type="entry name" value="AMMECR1"/>
</dbReference>
<feature type="domain" description="AMMECR1" evidence="2">
    <location>
        <begin position="6"/>
        <end position="266"/>
    </location>
</feature>
<proteinExistence type="predicted"/>
<dbReference type="PANTHER" id="PTHR13016:SF0">
    <property type="entry name" value="AMME SYNDROME CANDIDATE GENE 1 PROTEIN"/>
    <property type="match status" value="1"/>
</dbReference>
<evidence type="ECO:0000313" key="4">
    <source>
        <dbReference type="Proteomes" id="UP000011976"/>
    </source>
</evidence>
<protein>
    <submittedName>
        <fullName evidence="3">Uncharacterized conserved protein, AMMECR1</fullName>
    </submittedName>
</protein>
<name>M9LIU4_PSEA3</name>
<evidence type="ECO:0000256" key="1">
    <source>
        <dbReference type="SAM" id="MobiDB-lite"/>
    </source>
</evidence>
<dbReference type="InterPro" id="IPR036071">
    <property type="entry name" value="AMMECR1_dom_sf"/>
</dbReference>
<dbReference type="AlphaFoldDB" id="M9LIU4"/>